<protein>
    <submittedName>
        <fullName evidence="5">AraC-like DNA-binding protein</fullName>
    </submittedName>
</protein>
<feature type="domain" description="HTH araC/xylS-type" evidence="4">
    <location>
        <begin position="169"/>
        <end position="268"/>
    </location>
</feature>
<keyword evidence="6" id="KW-1185">Reference proteome</keyword>
<dbReference type="Proteomes" id="UP001549037">
    <property type="component" value="Unassembled WGS sequence"/>
</dbReference>
<dbReference type="InterPro" id="IPR003313">
    <property type="entry name" value="AraC-bd"/>
</dbReference>
<dbReference type="SUPFAM" id="SSF46689">
    <property type="entry name" value="Homeodomain-like"/>
    <property type="match status" value="1"/>
</dbReference>
<dbReference type="SMART" id="SM00342">
    <property type="entry name" value="HTH_ARAC"/>
    <property type="match status" value="1"/>
</dbReference>
<dbReference type="PROSITE" id="PS01124">
    <property type="entry name" value="HTH_ARAC_FAMILY_2"/>
    <property type="match status" value="1"/>
</dbReference>
<dbReference type="RefSeq" id="WP_354367500.1">
    <property type="nucleotide sequence ID" value="NZ_JBEPLN010000004.1"/>
</dbReference>
<keyword evidence="1" id="KW-0805">Transcription regulation</keyword>
<dbReference type="PRINTS" id="PR00032">
    <property type="entry name" value="HTHARAC"/>
</dbReference>
<dbReference type="InterPro" id="IPR018060">
    <property type="entry name" value="HTH_AraC"/>
</dbReference>
<dbReference type="InterPro" id="IPR018062">
    <property type="entry name" value="HTH_AraC-typ_CS"/>
</dbReference>
<gene>
    <name evidence="5" type="ORF">ABID28_000344</name>
</gene>
<dbReference type="Pfam" id="PF12833">
    <property type="entry name" value="HTH_18"/>
    <property type="match status" value="1"/>
</dbReference>
<dbReference type="Gene3D" id="2.60.120.280">
    <property type="entry name" value="Regulatory protein AraC"/>
    <property type="match status" value="1"/>
</dbReference>
<dbReference type="PANTHER" id="PTHR43280">
    <property type="entry name" value="ARAC-FAMILY TRANSCRIPTIONAL REGULATOR"/>
    <property type="match status" value="1"/>
</dbReference>
<accession>A0ABV2JD83</accession>
<evidence type="ECO:0000256" key="2">
    <source>
        <dbReference type="ARBA" id="ARBA00023125"/>
    </source>
</evidence>
<dbReference type="EMBL" id="JBEPLN010000004">
    <property type="protein sequence ID" value="MET3633711.1"/>
    <property type="molecule type" value="Genomic_DNA"/>
</dbReference>
<reference evidence="5 6" key="1">
    <citation type="submission" date="2024-06" db="EMBL/GenBank/DDBJ databases">
        <title>Genomic Encyclopedia of Type Strains, Phase IV (KMG-IV): sequencing the most valuable type-strain genomes for metagenomic binning, comparative biology and taxonomic classification.</title>
        <authorList>
            <person name="Goeker M."/>
        </authorList>
    </citation>
    <scope>NUCLEOTIDE SEQUENCE [LARGE SCALE GENOMIC DNA]</scope>
    <source>
        <strain evidence="5 6">DSM 28302</strain>
    </source>
</reference>
<evidence type="ECO:0000259" key="4">
    <source>
        <dbReference type="PROSITE" id="PS01124"/>
    </source>
</evidence>
<evidence type="ECO:0000313" key="5">
    <source>
        <dbReference type="EMBL" id="MET3633711.1"/>
    </source>
</evidence>
<dbReference type="Pfam" id="PF02311">
    <property type="entry name" value="AraC_binding"/>
    <property type="match status" value="1"/>
</dbReference>
<name>A0ABV2JD83_9STRE</name>
<dbReference type="PROSITE" id="PS00041">
    <property type="entry name" value="HTH_ARAC_FAMILY_1"/>
    <property type="match status" value="2"/>
</dbReference>
<keyword evidence="2" id="KW-0238">DNA-binding</keyword>
<sequence length="269" mass="31119">MFSEYQTGTIDLAVDFYGYEDCPKNYSFGPAVREQFVLHYISKGKGSFHYDNQIYHLKKGDLFLLKPNESTFYQADAKQPWSYYWIGISGTKAEDYFRLSQLYETGIIQNLDTRTIGKLIIQSISQTHGLKSDNHLHLLGQLYELLHLLALLNPTTKLKQESPTQELYHRSKRIIETHYTIADLSIQGIADELNVNRSYLTTVFKHFNSSSPKEFLHHVRMERAKQLLETTSVPVKTVALSVGFSDPLYFSKAFKQFFQLTPTQVRDRA</sequence>
<evidence type="ECO:0000256" key="3">
    <source>
        <dbReference type="ARBA" id="ARBA00023163"/>
    </source>
</evidence>
<dbReference type="InterPro" id="IPR009057">
    <property type="entry name" value="Homeodomain-like_sf"/>
</dbReference>
<dbReference type="InterPro" id="IPR020449">
    <property type="entry name" value="Tscrpt_reg_AraC-type_HTH"/>
</dbReference>
<dbReference type="CDD" id="cd06986">
    <property type="entry name" value="cupin_MmsR-like_N"/>
    <property type="match status" value="1"/>
</dbReference>
<comment type="caution">
    <text evidence="5">The sequence shown here is derived from an EMBL/GenBank/DDBJ whole genome shotgun (WGS) entry which is preliminary data.</text>
</comment>
<dbReference type="SUPFAM" id="SSF51215">
    <property type="entry name" value="Regulatory protein AraC"/>
    <property type="match status" value="1"/>
</dbReference>
<evidence type="ECO:0000256" key="1">
    <source>
        <dbReference type="ARBA" id="ARBA00023015"/>
    </source>
</evidence>
<proteinExistence type="predicted"/>
<evidence type="ECO:0000313" key="6">
    <source>
        <dbReference type="Proteomes" id="UP001549037"/>
    </source>
</evidence>
<dbReference type="Gene3D" id="1.10.10.60">
    <property type="entry name" value="Homeodomain-like"/>
    <property type="match status" value="2"/>
</dbReference>
<keyword evidence="3" id="KW-0804">Transcription</keyword>
<organism evidence="5 6">
    <name type="scientific">Streptococcus porcorum</name>
    <dbReference type="NCBI Taxonomy" id="701526"/>
    <lineage>
        <taxon>Bacteria</taxon>
        <taxon>Bacillati</taxon>
        <taxon>Bacillota</taxon>
        <taxon>Bacilli</taxon>
        <taxon>Lactobacillales</taxon>
        <taxon>Streptococcaceae</taxon>
        <taxon>Streptococcus</taxon>
    </lineage>
</organism>
<dbReference type="InterPro" id="IPR037923">
    <property type="entry name" value="HTH-like"/>
</dbReference>
<dbReference type="PANTHER" id="PTHR43280:SF30">
    <property type="entry name" value="MMSAB OPERON REGULATORY PROTEIN"/>
    <property type="match status" value="1"/>
</dbReference>